<dbReference type="AlphaFoldDB" id="Q5P358"/>
<dbReference type="HOGENOM" id="CLU_1683014_0_0_4"/>
<name>Q5P358_AROAE</name>
<dbReference type="eggNOG" id="COG0467">
    <property type="taxonomic scope" value="Bacteria"/>
</dbReference>
<sequence length="156" mass="17685">MGGHMLRRYCPRPSGCARSRRTCSSTRDCADTVGGTILYLGIIHLQCQLALPLRQQAAPDTSEVQQLRQCTTLRAPVTQHLFREQRVMPLSPVPTRRRQTVDALAPGRRRLQLALYVRRAHLPLVTDRHKGAGHDRRNGATWRGLKVAFRTVRRMG</sequence>
<dbReference type="Proteomes" id="UP000006552">
    <property type="component" value="Chromosome"/>
</dbReference>
<proteinExistence type="predicted"/>
<protein>
    <submittedName>
        <fullName evidence="1">Uncharacterized protein</fullName>
    </submittedName>
</protein>
<reference evidence="1 2" key="1">
    <citation type="journal article" date="2005" name="Arch. Microbiol.">
        <title>The genome sequence of an anaerobic aromatic-degrading denitrifying bacterium, strain EbN1.</title>
        <authorList>
            <person name="Rabus R."/>
            <person name="Kube M."/>
            <person name="Heider J."/>
            <person name="Beck A."/>
            <person name="Heitmann K."/>
            <person name="Widdel F."/>
            <person name="Reinhardt R."/>
        </authorList>
    </citation>
    <scope>NUCLEOTIDE SEQUENCE [LARGE SCALE GENOMIC DNA]</scope>
    <source>
        <strain evidence="1 2">EbN1</strain>
    </source>
</reference>
<evidence type="ECO:0000313" key="2">
    <source>
        <dbReference type="Proteomes" id="UP000006552"/>
    </source>
</evidence>
<dbReference type="KEGG" id="eba:ebA3783"/>
<accession>Q5P358</accession>
<dbReference type="EMBL" id="CR555306">
    <property type="protein sequence ID" value="CAI08256.1"/>
    <property type="molecule type" value="Genomic_DNA"/>
</dbReference>
<keyword evidence="2" id="KW-1185">Reference proteome</keyword>
<evidence type="ECO:0000313" key="1">
    <source>
        <dbReference type="EMBL" id="CAI08256.1"/>
    </source>
</evidence>
<organism evidence="1 2">
    <name type="scientific">Aromatoleum aromaticum (strain DSM 19018 / LMG 30748 / EbN1)</name>
    <name type="common">Azoarcus sp. (strain EbN1)</name>
    <dbReference type="NCBI Taxonomy" id="76114"/>
    <lineage>
        <taxon>Bacteria</taxon>
        <taxon>Pseudomonadati</taxon>
        <taxon>Pseudomonadota</taxon>
        <taxon>Betaproteobacteria</taxon>
        <taxon>Rhodocyclales</taxon>
        <taxon>Rhodocyclaceae</taxon>
        <taxon>Aromatoleum</taxon>
    </lineage>
</organism>
<gene>
    <name evidence="1" type="ORF">ebA3783</name>
</gene>